<feature type="transmembrane region" description="Helical" evidence="3">
    <location>
        <begin position="89"/>
        <end position="107"/>
    </location>
</feature>
<dbReference type="GO" id="GO:0005737">
    <property type="term" value="C:cytoplasm"/>
    <property type="evidence" value="ECO:0007669"/>
    <property type="project" value="TreeGrafter"/>
</dbReference>
<evidence type="ECO:0000313" key="5">
    <source>
        <dbReference type="EMBL" id="MBK4346924.1"/>
    </source>
</evidence>
<dbReference type="InterPro" id="IPR011129">
    <property type="entry name" value="CSD"/>
</dbReference>
<feature type="transmembrane region" description="Helical" evidence="3">
    <location>
        <begin position="113"/>
        <end position="132"/>
    </location>
</feature>
<name>A0A934SLW1_9MICO</name>
<proteinExistence type="predicted"/>
<organism evidence="6 7">
    <name type="scientific">Lacisediminihabitans changchengi</name>
    <dbReference type="NCBI Taxonomy" id="2787634"/>
    <lineage>
        <taxon>Bacteria</taxon>
        <taxon>Bacillati</taxon>
        <taxon>Actinomycetota</taxon>
        <taxon>Actinomycetes</taxon>
        <taxon>Micrococcales</taxon>
        <taxon>Microbacteriaceae</taxon>
        <taxon>Lacisediminihabitans</taxon>
    </lineage>
</organism>
<dbReference type="EMBL" id="JAEPES010000001">
    <property type="protein sequence ID" value="MBK4346924.1"/>
    <property type="molecule type" value="Genomic_DNA"/>
</dbReference>
<feature type="domain" description="CSD" evidence="4">
    <location>
        <begin position="4"/>
        <end position="69"/>
    </location>
</feature>
<comment type="caution">
    <text evidence="6">The sequence shown here is derived from an EMBL/GenBank/DDBJ whole genome shotgun (WGS) entry which is preliminary data.</text>
</comment>
<dbReference type="PANTHER" id="PTHR12962:SF1">
    <property type="entry name" value="COLD SHOCK DOMAIN-CONTAINING PROTEIN CG9705"/>
    <property type="match status" value="1"/>
</dbReference>
<dbReference type="PANTHER" id="PTHR12962">
    <property type="entry name" value="CALCIUM-REGULATED HEAT STABLE PROTEIN CRHSP-24-RELATED"/>
    <property type="match status" value="1"/>
</dbReference>
<dbReference type="CDD" id="cd04458">
    <property type="entry name" value="CSP_CDS"/>
    <property type="match status" value="1"/>
</dbReference>
<dbReference type="GO" id="GO:0003730">
    <property type="term" value="F:mRNA 3'-UTR binding"/>
    <property type="evidence" value="ECO:0007669"/>
    <property type="project" value="TreeGrafter"/>
</dbReference>
<accession>A0A934SLW1</accession>
<feature type="compositionally biased region" description="Basic residues" evidence="2">
    <location>
        <begin position="75"/>
        <end position="84"/>
    </location>
</feature>
<keyword evidence="7" id="KW-1185">Reference proteome</keyword>
<dbReference type="InterPro" id="IPR052069">
    <property type="entry name" value="Ca-reg_mRNA-binding_domain"/>
</dbReference>
<evidence type="ECO:0000313" key="6">
    <source>
        <dbReference type="EMBL" id="MBK4347953.1"/>
    </source>
</evidence>
<keyword evidence="3" id="KW-0812">Transmembrane</keyword>
<feature type="region of interest" description="Disordered" evidence="2">
    <location>
        <begin position="59"/>
        <end position="84"/>
    </location>
</feature>
<keyword evidence="3" id="KW-1133">Transmembrane helix</keyword>
<sequence>MPVRVSGTLTTWNDDRGFGFVTPVAGGRTVFVHISAFPRGDIRPRQGEQLTFELGTSADGRPEAQHIGTRERHQPHPPQGRRRGAPASLVSFVAILAFLVLGSVLVIEWHAPVWFGLVYLLTSVICFVVYAVDKSAATHGRWRTSESSLLALGVLGGWPGAIVAQQVLRHKTRKRRFQLAFWGTVILNVLALVAVTSPPVRAALGVA</sequence>
<protein>
    <submittedName>
        <fullName evidence="6">Cold shock and DUF1294 domain-containing protein</fullName>
    </submittedName>
</protein>
<feature type="compositionally biased region" description="Basic and acidic residues" evidence="2">
    <location>
        <begin position="60"/>
        <end position="74"/>
    </location>
</feature>
<dbReference type="GO" id="GO:0043488">
    <property type="term" value="P:regulation of mRNA stability"/>
    <property type="evidence" value="ECO:0007669"/>
    <property type="project" value="TreeGrafter"/>
</dbReference>
<dbReference type="Proteomes" id="UP000636458">
    <property type="component" value="Unassembled WGS sequence"/>
</dbReference>
<dbReference type="SUPFAM" id="SSF50249">
    <property type="entry name" value="Nucleic acid-binding proteins"/>
    <property type="match status" value="1"/>
</dbReference>
<reference evidence="6" key="1">
    <citation type="submission" date="2021-01" db="EMBL/GenBank/DDBJ databases">
        <title>Lacisediminihabitans sp. nov. strain G11-30, isolated from Antarctic Soil.</title>
        <authorList>
            <person name="Li J."/>
        </authorList>
    </citation>
    <scope>NUCLEOTIDE SEQUENCE</scope>
    <source>
        <strain evidence="6">G11-30</strain>
    </source>
</reference>
<dbReference type="RefSeq" id="WP_200555206.1">
    <property type="nucleotide sequence ID" value="NZ_JAEPES010000001.1"/>
</dbReference>
<dbReference type="EMBL" id="JAEPES010000003">
    <property type="protein sequence ID" value="MBK4347953.1"/>
    <property type="molecule type" value="Genomic_DNA"/>
</dbReference>
<evidence type="ECO:0000256" key="3">
    <source>
        <dbReference type="SAM" id="Phobius"/>
    </source>
</evidence>
<keyword evidence="3" id="KW-0472">Membrane</keyword>
<dbReference type="PROSITE" id="PS51857">
    <property type="entry name" value="CSD_2"/>
    <property type="match status" value="1"/>
</dbReference>
<feature type="transmembrane region" description="Helical" evidence="3">
    <location>
        <begin position="179"/>
        <end position="197"/>
    </location>
</feature>
<evidence type="ECO:0000256" key="1">
    <source>
        <dbReference type="ARBA" id="ARBA00022553"/>
    </source>
</evidence>
<dbReference type="Gene3D" id="2.40.50.140">
    <property type="entry name" value="Nucleic acid-binding proteins"/>
    <property type="match status" value="1"/>
</dbReference>
<dbReference type="AlphaFoldDB" id="A0A934SLW1"/>
<keyword evidence="1" id="KW-0597">Phosphoprotein</keyword>
<dbReference type="SMART" id="SM00357">
    <property type="entry name" value="CSP"/>
    <property type="match status" value="1"/>
</dbReference>
<dbReference type="InterPro" id="IPR002059">
    <property type="entry name" value="CSP_DNA-bd"/>
</dbReference>
<evidence type="ECO:0000256" key="2">
    <source>
        <dbReference type="SAM" id="MobiDB-lite"/>
    </source>
</evidence>
<gene>
    <name evidence="5" type="ORF">IV501_04700</name>
    <name evidence="6" type="ORF">IV501_09925</name>
</gene>
<dbReference type="Pfam" id="PF00313">
    <property type="entry name" value="CSD"/>
    <property type="match status" value="1"/>
</dbReference>
<dbReference type="InterPro" id="IPR010718">
    <property type="entry name" value="DUF1294"/>
</dbReference>
<dbReference type="InterPro" id="IPR012340">
    <property type="entry name" value="NA-bd_OB-fold"/>
</dbReference>
<dbReference type="Pfam" id="PF06961">
    <property type="entry name" value="DUF1294"/>
    <property type="match status" value="1"/>
</dbReference>
<evidence type="ECO:0000313" key="7">
    <source>
        <dbReference type="Proteomes" id="UP000636458"/>
    </source>
</evidence>
<evidence type="ECO:0000259" key="4">
    <source>
        <dbReference type="PROSITE" id="PS51857"/>
    </source>
</evidence>